<evidence type="ECO:0000313" key="3">
    <source>
        <dbReference type="EMBL" id="MCF2513727.1"/>
    </source>
</evidence>
<reference evidence="3" key="1">
    <citation type="submission" date="2022-01" db="EMBL/GenBank/DDBJ databases">
        <authorList>
            <person name="Jo J.-H."/>
            <person name="Im W.-T."/>
        </authorList>
    </citation>
    <scope>NUCLEOTIDE SEQUENCE</scope>
    <source>
        <strain evidence="3">G124</strain>
    </source>
</reference>
<dbReference type="Proteomes" id="UP001139410">
    <property type="component" value="Unassembled WGS sequence"/>
</dbReference>
<evidence type="ECO:0000259" key="2">
    <source>
        <dbReference type="Pfam" id="PF13372"/>
    </source>
</evidence>
<protein>
    <submittedName>
        <fullName evidence="3">Alginate export family protein</fullName>
    </submittedName>
</protein>
<dbReference type="RefSeq" id="WP_235066227.1">
    <property type="nucleotide sequence ID" value="NZ_JAKFGM010000001.1"/>
</dbReference>
<dbReference type="Pfam" id="PF13372">
    <property type="entry name" value="Alginate_exp"/>
    <property type="match status" value="1"/>
</dbReference>
<dbReference type="AlphaFoldDB" id="A0A9X1TXD3"/>
<name>A0A9X1TXD3_9SPHN</name>
<evidence type="ECO:0000313" key="4">
    <source>
        <dbReference type="Proteomes" id="UP001139410"/>
    </source>
</evidence>
<feature type="chain" id="PRO_5040935820" evidence="1">
    <location>
        <begin position="30"/>
        <end position="414"/>
    </location>
</feature>
<gene>
    <name evidence="3" type="ORF">LVY65_01415</name>
</gene>
<feature type="domain" description="Alginate export" evidence="2">
    <location>
        <begin position="77"/>
        <end position="229"/>
    </location>
</feature>
<dbReference type="InterPro" id="IPR025388">
    <property type="entry name" value="Alginate_export_dom"/>
</dbReference>
<comment type="caution">
    <text evidence="3">The sequence shown here is derived from an EMBL/GenBank/DDBJ whole genome shotgun (WGS) entry which is preliminary data.</text>
</comment>
<keyword evidence="4" id="KW-1185">Reference proteome</keyword>
<organism evidence="3 4">
    <name type="scientific">Sphingomonas cremea</name>
    <dbReference type="NCBI Taxonomy" id="2904799"/>
    <lineage>
        <taxon>Bacteria</taxon>
        <taxon>Pseudomonadati</taxon>
        <taxon>Pseudomonadota</taxon>
        <taxon>Alphaproteobacteria</taxon>
        <taxon>Sphingomonadales</taxon>
        <taxon>Sphingomonadaceae</taxon>
        <taxon>Sphingomonas</taxon>
    </lineage>
</organism>
<feature type="signal peptide" evidence="1">
    <location>
        <begin position="1"/>
        <end position="29"/>
    </location>
</feature>
<evidence type="ECO:0000256" key="1">
    <source>
        <dbReference type="SAM" id="SignalP"/>
    </source>
</evidence>
<dbReference type="Gene3D" id="2.40.160.10">
    <property type="entry name" value="Porin"/>
    <property type="match status" value="1"/>
</dbReference>
<accession>A0A9X1TXD3</accession>
<sequence>MKDEAVALKLTKAVLGAFLVAGWSGNALAADQPSEDKLQVQPLLDLRLRYENVDQPTLDANGLTLRLRAGAEAKLGHFSFLAEVEGTAALVNNYNAFPFPLPGEDQWRPQYSVIADPENAELNRLQLQYKTGSNSVTLGRQRINLDDQRWVGSVGWRQNEQTFDAVRGEAKLGPVAADLTYAIKQRTIFGADAGPRTAFDGHFIFAGLSSKVGPIQGKLFAYLLDYDEDFFLANSSQSYGLTLSTAVPITGKTKLSLRASYARQSDYAQNPFDYATDYWSLEAGTALAGFAVAGGWEKLGSDKGRGLQTPMATLHKFNGWADLFLTTPTNGLEDAYVSVSRKFDGVKFLPGLNATVVFHQFDSDVGNIEYGTEWDASLGFKISRVAILAKYADYGAKGFGVDTRKFWLQAEWAF</sequence>
<keyword evidence="1" id="KW-0732">Signal</keyword>
<proteinExistence type="predicted"/>
<dbReference type="InterPro" id="IPR023614">
    <property type="entry name" value="Porin_dom_sf"/>
</dbReference>
<dbReference type="EMBL" id="JAKFGM010000001">
    <property type="protein sequence ID" value="MCF2513727.1"/>
    <property type="molecule type" value="Genomic_DNA"/>
</dbReference>